<evidence type="ECO:0000259" key="2">
    <source>
        <dbReference type="PROSITE" id="PS50110"/>
    </source>
</evidence>
<sequence>MEVTFVVIDDTISIKEHPLLYTLEDKYKNVEFFLKPEDGLNFITSHLELNMIVLLDIQFSANDIENGHSILKKISEKSELIPVILWSGINETEESFSDFINNNAFGFISKDATIQEAFVLIDKALTFLKTNLDNIIEDWIIQKPEDKDIPVFFTANGLSLSLNQILYEIRNQTYLGKSFSKKLNQLTIHLLLNKLEKLND</sequence>
<dbReference type="Gene3D" id="3.40.50.2300">
    <property type="match status" value="1"/>
</dbReference>
<reference evidence="3 4" key="1">
    <citation type="submission" date="2016-11" db="EMBL/GenBank/DDBJ databases">
        <title>Whole genomes of Flavobacteriaceae.</title>
        <authorList>
            <person name="Stine C."/>
            <person name="Li C."/>
            <person name="Tadesse D."/>
        </authorList>
    </citation>
    <scope>NUCLEOTIDE SEQUENCE [LARGE SCALE GENOMIC DNA]</scope>
    <source>
        <strain evidence="3 4">DSM 18292</strain>
    </source>
</reference>
<gene>
    <name evidence="3" type="ORF">B0A66_08430</name>
</gene>
<evidence type="ECO:0000313" key="4">
    <source>
        <dbReference type="Proteomes" id="UP000198345"/>
    </source>
</evidence>
<evidence type="ECO:0000256" key="1">
    <source>
        <dbReference type="PROSITE-ProRule" id="PRU00169"/>
    </source>
</evidence>
<dbReference type="RefSeq" id="WP_089049411.1">
    <property type="nucleotide sequence ID" value="NZ_FXTV01000001.1"/>
</dbReference>
<dbReference type="InterPro" id="IPR011006">
    <property type="entry name" value="CheY-like_superfamily"/>
</dbReference>
<dbReference type="Proteomes" id="UP000198345">
    <property type="component" value="Unassembled WGS sequence"/>
</dbReference>
<dbReference type="OrthoDB" id="1436171at2"/>
<dbReference type="AlphaFoldDB" id="A0A226HFB4"/>
<dbReference type="SUPFAM" id="SSF52172">
    <property type="entry name" value="CheY-like"/>
    <property type="match status" value="1"/>
</dbReference>
<dbReference type="GO" id="GO:0000160">
    <property type="term" value="P:phosphorelay signal transduction system"/>
    <property type="evidence" value="ECO:0007669"/>
    <property type="project" value="InterPro"/>
</dbReference>
<accession>A0A226HFB4</accession>
<protein>
    <recommendedName>
        <fullName evidence="2">Response regulatory domain-containing protein</fullName>
    </recommendedName>
</protein>
<evidence type="ECO:0000313" key="3">
    <source>
        <dbReference type="EMBL" id="OXA92794.1"/>
    </source>
</evidence>
<keyword evidence="1" id="KW-0597">Phosphoprotein</keyword>
<feature type="domain" description="Response regulatory" evidence="2">
    <location>
        <begin position="4"/>
        <end position="125"/>
    </location>
</feature>
<dbReference type="PROSITE" id="PS50110">
    <property type="entry name" value="RESPONSE_REGULATORY"/>
    <property type="match status" value="1"/>
</dbReference>
<comment type="caution">
    <text evidence="3">The sequence shown here is derived from an EMBL/GenBank/DDBJ whole genome shotgun (WGS) entry which is preliminary data.</text>
</comment>
<proteinExistence type="predicted"/>
<name>A0A226HFB4_9FLAO</name>
<dbReference type="EMBL" id="MUGW01000017">
    <property type="protein sequence ID" value="OXA92794.1"/>
    <property type="molecule type" value="Genomic_DNA"/>
</dbReference>
<organism evidence="3 4">
    <name type="scientific">Flavobacterium hercynium</name>
    <dbReference type="NCBI Taxonomy" id="387094"/>
    <lineage>
        <taxon>Bacteria</taxon>
        <taxon>Pseudomonadati</taxon>
        <taxon>Bacteroidota</taxon>
        <taxon>Flavobacteriia</taxon>
        <taxon>Flavobacteriales</taxon>
        <taxon>Flavobacteriaceae</taxon>
        <taxon>Flavobacterium</taxon>
    </lineage>
</organism>
<keyword evidence="4" id="KW-1185">Reference proteome</keyword>
<feature type="modified residue" description="4-aspartylphosphate" evidence="1">
    <location>
        <position position="56"/>
    </location>
</feature>
<dbReference type="InterPro" id="IPR001789">
    <property type="entry name" value="Sig_transdc_resp-reg_receiver"/>
</dbReference>